<dbReference type="InterPro" id="IPR000847">
    <property type="entry name" value="LysR_HTH_N"/>
</dbReference>
<dbReference type="KEGG" id="apb:SAR116_0934"/>
<evidence type="ECO:0000259" key="5">
    <source>
        <dbReference type="PROSITE" id="PS50931"/>
    </source>
</evidence>
<dbReference type="SUPFAM" id="SSF53850">
    <property type="entry name" value="Periplasmic binding protein-like II"/>
    <property type="match status" value="1"/>
</dbReference>
<comment type="similarity">
    <text evidence="1">Belongs to the LysR transcriptional regulatory family.</text>
</comment>
<proteinExistence type="inferred from homology"/>
<keyword evidence="4" id="KW-0804">Transcription</keyword>
<dbReference type="Gene3D" id="1.10.10.10">
    <property type="entry name" value="Winged helix-like DNA-binding domain superfamily/Winged helix DNA-binding domain"/>
    <property type="match status" value="1"/>
</dbReference>
<dbReference type="Pfam" id="PF03466">
    <property type="entry name" value="LysR_substrate"/>
    <property type="match status" value="1"/>
</dbReference>
<evidence type="ECO:0000256" key="1">
    <source>
        <dbReference type="ARBA" id="ARBA00009437"/>
    </source>
</evidence>
<dbReference type="InterPro" id="IPR036390">
    <property type="entry name" value="WH_DNA-bd_sf"/>
</dbReference>
<protein>
    <submittedName>
        <fullName evidence="6">Putative transcriptional regulatory protein, LysR family</fullName>
    </submittedName>
</protein>
<keyword evidence="3" id="KW-0238">DNA-binding</keyword>
<dbReference type="AlphaFoldDB" id="D5BSD0"/>
<dbReference type="PANTHER" id="PTHR30537">
    <property type="entry name" value="HTH-TYPE TRANSCRIPTIONAL REGULATOR"/>
    <property type="match status" value="1"/>
</dbReference>
<dbReference type="PROSITE" id="PS50931">
    <property type="entry name" value="HTH_LYSR"/>
    <property type="match status" value="1"/>
</dbReference>
<evidence type="ECO:0000256" key="3">
    <source>
        <dbReference type="ARBA" id="ARBA00023125"/>
    </source>
</evidence>
<dbReference type="FunFam" id="1.10.10.10:FF:000001">
    <property type="entry name" value="LysR family transcriptional regulator"/>
    <property type="match status" value="1"/>
</dbReference>
<dbReference type="Proteomes" id="UP000007460">
    <property type="component" value="Chromosome"/>
</dbReference>
<dbReference type="OrthoDB" id="9813056at2"/>
<dbReference type="PANTHER" id="PTHR30537:SF68">
    <property type="entry name" value="TRANSCRIPTIONAL REGULATOR-RELATED"/>
    <property type="match status" value="1"/>
</dbReference>
<dbReference type="Gene3D" id="3.40.190.290">
    <property type="match status" value="1"/>
</dbReference>
<gene>
    <name evidence="6" type="ordered locus">SAR116_0934</name>
</gene>
<dbReference type="InterPro" id="IPR005119">
    <property type="entry name" value="LysR_subst-bd"/>
</dbReference>
<organism evidence="6 7">
    <name type="scientific">Puniceispirillum marinum (strain IMCC1322)</name>
    <dbReference type="NCBI Taxonomy" id="488538"/>
    <lineage>
        <taxon>Bacteria</taxon>
        <taxon>Pseudomonadati</taxon>
        <taxon>Pseudomonadota</taxon>
        <taxon>Alphaproteobacteria</taxon>
        <taxon>Candidatus Puniceispirillales</taxon>
        <taxon>Candidatus Puniceispirillaceae</taxon>
        <taxon>Candidatus Puniceispirillum</taxon>
    </lineage>
</organism>
<dbReference type="GO" id="GO:0006351">
    <property type="term" value="P:DNA-templated transcription"/>
    <property type="evidence" value="ECO:0007669"/>
    <property type="project" value="TreeGrafter"/>
</dbReference>
<dbReference type="EMBL" id="CP001751">
    <property type="protein sequence ID" value="ADE39177.1"/>
    <property type="molecule type" value="Genomic_DNA"/>
</dbReference>
<feature type="domain" description="HTH lysR-type" evidence="5">
    <location>
        <begin position="3"/>
        <end position="60"/>
    </location>
</feature>
<reference evidence="6 7" key="1">
    <citation type="journal article" date="2010" name="J. Bacteriol.">
        <title>Complete genome sequence of "Candidatus Puniceispirillum marinum" IMCC1322, a representative of the SAR116 clade in the Alphaproteobacteria.</title>
        <authorList>
            <person name="Oh H.M."/>
            <person name="Kwon K.K."/>
            <person name="Kang I."/>
            <person name="Kang S.G."/>
            <person name="Lee J.H."/>
            <person name="Kim S.J."/>
            <person name="Cho J.C."/>
        </authorList>
    </citation>
    <scope>NUCLEOTIDE SEQUENCE [LARGE SCALE GENOMIC DNA]</scope>
    <source>
        <strain evidence="6 7">IMCC1322</strain>
    </source>
</reference>
<evidence type="ECO:0000256" key="2">
    <source>
        <dbReference type="ARBA" id="ARBA00023015"/>
    </source>
</evidence>
<dbReference type="SUPFAM" id="SSF46785">
    <property type="entry name" value="Winged helix' DNA-binding domain"/>
    <property type="match status" value="1"/>
</dbReference>
<dbReference type="RefSeq" id="WP_013045806.1">
    <property type="nucleotide sequence ID" value="NC_014010.1"/>
</dbReference>
<sequence length="301" mass="33137">MKWNINDIPVFVAVAEHAGISLAARKLGMPKSSVSRAITRLEAALGLSLFDRNTRNVRLTDEGQVFLSHASLIVEQAEAASAALAGIQKRPSGNLTVAVPMAFSREIIGGRLAEFTAVYPDINLDIRVVGHPVNLMTDHIDLSISPDVQEDSDLYCQTLMRTKLIWVASPDYLELAKVTADIESITAHMRFCEQRYLLRKMPVLFDDPAPASRRFLNCLGAMPVNDPVLLRETIKQGGGISFMPDIYCKSALATGALLQILPTVKLDMDATVSALYLRHRFVPQKIRVFIDFAKTCVATAK</sequence>
<keyword evidence="2" id="KW-0805">Transcription regulation</keyword>
<dbReference type="eggNOG" id="COG0583">
    <property type="taxonomic scope" value="Bacteria"/>
</dbReference>
<evidence type="ECO:0000313" key="7">
    <source>
        <dbReference type="Proteomes" id="UP000007460"/>
    </source>
</evidence>
<dbReference type="GO" id="GO:0003700">
    <property type="term" value="F:DNA-binding transcription factor activity"/>
    <property type="evidence" value="ECO:0007669"/>
    <property type="project" value="InterPro"/>
</dbReference>
<evidence type="ECO:0000313" key="6">
    <source>
        <dbReference type="EMBL" id="ADE39177.1"/>
    </source>
</evidence>
<dbReference type="GO" id="GO:0043565">
    <property type="term" value="F:sequence-specific DNA binding"/>
    <property type="evidence" value="ECO:0007669"/>
    <property type="project" value="TreeGrafter"/>
</dbReference>
<dbReference type="HOGENOM" id="CLU_039613_16_2_5"/>
<name>D5BSD0_PUNMI</name>
<evidence type="ECO:0000256" key="4">
    <source>
        <dbReference type="ARBA" id="ARBA00023163"/>
    </source>
</evidence>
<dbReference type="InterPro" id="IPR058163">
    <property type="entry name" value="LysR-type_TF_proteobact-type"/>
</dbReference>
<accession>D5BSD0</accession>
<dbReference type="STRING" id="488538.SAR116_0934"/>
<dbReference type="Pfam" id="PF00126">
    <property type="entry name" value="HTH_1"/>
    <property type="match status" value="1"/>
</dbReference>
<keyword evidence="7" id="KW-1185">Reference proteome</keyword>
<dbReference type="InterPro" id="IPR036388">
    <property type="entry name" value="WH-like_DNA-bd_sf"/>
</dbReference>